<evidence type="ECO:0000313" key="2">
    <source>
        <dbReference type="EMBL" id="CAF2174431.1"/>
    </source>
</evidence>
<protein>
    <submittedName>
        <fullName evidence="2">(rape) hypothetical protein</fullName>
    </submittedName>
</protein>
<gene>
    <name evidence="2" type="ORF">DARMORV10_A07P24880.1</name>
</gene>
<name>A0A816YUT9_BRANA</name>
<sequence>MSSNGSSISEKPKGVESDSSPGPIKPIGTPHVSSNHSIGDLHSKRDKGGCRSLRSDQTQRQNCCLFRRLDRRTYVEEPQWCDHSQHEGWCLLRC</sequence>
<dbReference type="EMBL" id="HG994361">
    <property type="protein sequence ID" value="CAF2174431.1"/>
    <property type="molecule type" value="Genomic_DNA"/>
</dbReference>
<accession>A0A816YUT9</accession>
<feature type="compositionally biased region" description="Basic and acidic residues" evidence="1">
    <location>
        <begin position="39"/>
        <end position="49"/>
    </location>
</feature>
<dbReference type="AlphaFoldDB" id="A0A816YUT9"/>
<proteinExistence type="predicted"/>
<dbReference type="Proteomes" id="UP001295469">
    <property type="component" value="Chromosome A07"/>
</dbReference>
<evidence type="ECO:0000256" key="1">
    <source>
        <dbReference type="SAM" id="MobiDB-lite"/>
    </source>
</evidence>
<organism evidence="2">
    <name type="scientific">Brassica napus</name>
    <name type="common">Rape</name>
    <dbReference type="NCBI Taxonomy" id="3708"/>
    <lineage>
        <taxon>Eukaryota</taxon>
        <taxon>Viridiplantae</taxon>
        <taxon>Streptophyta</taxon>
        <taxon>Embryophyta</taxon>
        <taxon>Tracheophyta</taxon>
        <taxon>Spermatophyta</taxon>
        <taxon>Magnoliopsida</taxon>
        <taxon>eudicotyledons</taxon>
        <taxon>Gunneridae</taxon>
        <taxon>Pentapetalae</taxon>
        <taxon>rosids</taxon>
        <taxon>malvids</taxon>
        <taxon>Brassicales</taxon>
        <taxon>Brassicaceae</taxon>
        <taxon>Brassiceae</taxon>
        <taxon>Brassica</taxon>
    </lineage>
</organism>
<reference evidence="2" key="1">
    <citation type="submission" date="2021-01" db="EMBL/GenBank/DDBJ databases">
        <authorList>
            <consortium name="Genoscope - CEA"/>
            <person name="William W."/>
        </authorList>
    </citation>
    <scope>NUCLEOTIDE SEQUENCE</scope>
</reference>
<feature type="region of interest" description="Disordered" evidence="1">
    <location>
        <begin position="1"/>
        <end position="59"/>
    </location>
</feature>